<protein>
    <submittedName>
        <fullName evidence="2">Uncharacterized protein</fullName>
    </submittedName>
</protein>
<keyword evidence="3" id="KW-1185">Reference proteome</keyword>
<evidence type="ECO:0000313" key="2">
    <source>
        <dbReference type="EMBL" id="CEP07534.1"/>
    </source>
</evidence>
<feature type="compositionally biased region" description="Low complexity" evidence="1">
    <location>
        <begin position="87"/>
        <end position="106"/>
    </location>
</feature>
<gene>
    <name evidence="2" type="primary">PARPA_00830.1 scaffold 1159</name>
</gene>
<proteinExistence type="predicted"/>
<organism evidence="2 3">
    <name type="scientific">Parasitella parasitica</name>
    <dbReference type="NCBI Taxonomy" id="35722"/>
    <lineage>
        <taxon>Eukaryota</taxon>
        <taxon>Fungi</taxon>
        <taxon>Fungi incertae sedis</taxon>
        <taxon>Mucoromycota</taxon>
        <taxon>Mucoromycotina</taxon>
        <taxon>Mucoromycetes</taxon>
        <taxon>Mucorales</taxon>
        <taxon>Mucorineae</taxon>
        <taxon>Mucoraceae</taxon>
        <taxon>Parasitella</taxon>
    </lineage>
</organism>
<sequence>MYRSYHDPRLTRAIARQDEVLEDLIQSTRQVIQQHSTYLAPNTGSDYHRHQHRYGNTHNKPRMQTQTQCTHRCCSEKTKRKPPLKNSLSQPHRQSSQQQPQQPQIPIKSRTKTWFNKIMPSKLQYEIDDEVGLHDLKKKIHKQKYMEQLPHVKTSSRSMIIPSVSSSPEKVVVVDVPADTTVILRSIAADDVKNSQMAAIYHITDMGIINQLFDHVSLSGSKSTGNIKSTADAAHSLSSSSKKMSNSYNMHPTSIETRNTQADTDPYTASSTCSSATLTNDEISLKKPNGMTKYLSMPTHLNAKTQKFNYMDSDASTIDCRGENSPSSLSSASSSLYYKDGKGRMFNEEGPNFQYLKPKNQVVEKQKVSTLSRMIRQHSKHIEDMEYFIFLVNEKGMFVRGTAKQMKIPSSTASNWHKRGTEVLGDFVEWRKTENGRLVGRPPKLTEDHRKYLVKLVDENDTELTLDQMMKSLTTEFMGLQISNLAFHEFAQNKMQNQFKRAHFQPEERNIPEKIERTCWPSATA</sequence>
<evidence type="ECO:0000313" key="3">
    <source>
        <dbReference type="Proteomes" id="UP000054107"/>
    </source>
</evidence>
<feature type="compositionally biased region" description="Basic residues" evidence="1">
    <location>
        <begin position="49"/>
        <end position="61"/>
    </location>
</feature>
<accession>A0A0B7MX97</accession>
<evidence type="ECO:0000256" key="1">
    <source>
        <dbReference type="SAM" id="MobiDB-lite"/>
    </source>
</evidence>
<name>A0A0B7MX97_9FUNG</name>
<dbReference type="AlphaFoldDB" id="A0A0B7MX97"/>
<dbReference type="EMBL" id="LN719301">
    <property type="protein sequence ID" value="CEP07534.1"/>
    <property type="molecule type" value="Genomic_DNA"/>
</dbReference>
<feature type="region of interest" description="Disordered" evidence="1">
    <location>
        <begin position="39"/>
        <end position="110"/>
    </location>
</feature>
<dbReference type="Proteomes" id="UP000054107">
    <property type="component" value="Unassembled WGS sequence"/>
</dbReference>
<dbReference type="OrthoDB" id="2256854at2759"/>
<reference evidence="2 3" key="1">
    <citation type="submission" date="2014-09" db="EMBL/GenBank/DDBJ databases">
        <authorList>
            <person name="Ellenberger Sabrina"/>
        </authorList>
    </citation>
    <scope>NUCLEOTIDE SEQUENCE [LARGE SCALE GENOMIC DNA]</scope>
    <source>
        <strain evidence="2 3">CBS 412.66</strain>
    </source>
</reference>